<feature type="region of interest" description="Disordered" evidence="1">
    <location>
        <begin position="62"/>
        <end position="92"/>
    </location>
</feature>
<evidence type="ECO:0000313" key="2">
    <source>
        <dbReference type="EMBL" id="PGH31422.1"/>
    </source>
</evidence>
<organism evidence="2 3">
    <name type="scientific">[Emmonsia] crescens</name>
    <dbReference type="NCBI Taxonomy" id="73230"/>
    <lineage>
        <taxon>Eukaryota</taxon>
        <taxon>Fungi</taxon>
        <taxon>Dikarya</taxon>
        <taxon>Ascomycota</taxon>
        <taxon>Pezizomycotina</taxon>
        <taxon>Eurotiomycetes</taxon>
        <taxon>Eurotiomycetidae</taxon>
        <taxon>Onygenales</taxon>
        <taxon>Ajellomycetaceae</taxon>
        <taxon>Emergomyces</taxon>
    </lineage>
</organism>
<evidence type="ECO:0000256" key="1">
    <source>
        <dbReference type="SAM" id="MobiDB-lite"/>
    </source>
</evidence>
<sequence>MSIAVPGIGYLAWADAIRKPSNRTQGSLHQGDYHIWPIREGDTKELLEPYLKPDPSQSLRFHAPLDSPQAGNMKLLPGDSRIRPGKEKMPWRNPASTISQIGMLQDGFFLFSNHTSTRNG</sequence>
<proteinExistence type="predicted"/>
<name>A0A2B7ZEJ5_9EURO</name>
<accession>A0A2B7ZEJ5</accession>
<gene>
    <name evidence="2" type="ORF">GX50_05776</name>
</gene>
<feature type="compositionally biased region" description="Basic and acidic residues" evidence="1">
    <location>
        <begin position="80"/>
        <end position="90"/>
    </location>
</feature>
<evidence type="ECO:0000313" key="3">
    <source>
        <dbReference type="Proteomes" id="UP000226031"/>
    </source>
</evidence>
<protein>
    <submittedName>
        <fullName evidence="2">Uncharacterized protein</fullName>
    </submittedName>
</protein>
<dbReference type="EMBL" id="PDND01000128">
    <property type="protein sequence ID" value="PGH31422.1"/>
    <property type="molecule type" value="Genomic_DNA"/>
</dbReference>
<dbReference type="Proteomes" id="UP000226031">
    <property type="component" value="Unassembled WGS sequence"/>
</dbReference>
<comment type="caution">
    <text evidence="2">The sequence shown here is derived from an EMBL/GenBank/DDBJ whole genome shotgun (WGS) entry which is preliminary data.</text>
</comment>
<keyword evidence="3" id="KW-1185">Reference proteome</keyword>
<reference evidence="2 3" key="1">
    <citation type="submission" date="2017-10" db="EMBL/GenBank/DDBJ databases">
        <title>Comparative genomics in systemic dimorphic fungi from Ajellomycetaceae.</title>
        <authorList>
            <person name="Munoz J.F."/>
            <person name="Mcewen J.G."/>
            <person name="Clay O.K."/>
            <person name="Cuomo C.A."/>
        </authorList>
    </citation>
    <scope>NUCLEOTIDE SEQUENCE [LARGE SCALE GENOMIC DNA]</scope>
    <source>
        <strain evidence="2 3">UAMH4076</strain>
    </source>
</reference>
<dbReference type="AlphaFoldDB" id="A0A2B7ZEJ5"/>